<gene>
    <name evidence="3" type="ORF">GCM10010946_30230</name>
</gene>
<evidence type="ECO:0000313" key="4">
    <source>
        <dbReference type="Proteomes" id="UP000653343"/>
    </source>
</evidence>
<dbReference type="RefSeq" id="WP_189358053.1">
    <property type="nucleotide sequence ID" value="NZ_BMYU01000008.1"/>
</dbReference>
<reference evidence="4" key="1">
    <citation type="journal article" date="2019" name="Int. J. Syst. Evol. Microbiol.">
        <title>The Global Catalogue of Microorganisms (GCM) 10K type strain sequencing project: providing services to taxonomists for standard genome sequencing and annotation.</title>
        <authorList>
            <consortium name="The Broad Institute Genomics Platform"/>
            <consortium name="The Broad Institute Genome Sequencing Center for Infectious Disease"/>
            <person name="Wu L."/>
            <person name="Ma J."/>
        </authorList>
    </citation>
    <scope>NUCLEOTIDE SEQUENCE [LARGE SCALE GENOMIC DNA]</scope>
    <source>
        <strain evidence="4">KCTC 23917</strain>
    </source>
</reference>
<dbReference type="PANTHER" id="PTHR34475">
    <property type="match status" value="1"/>
</dbReference>
<name>A0ABQ2Y1G5_9BURK</name>
<dbReference type="Gene3D" id="1.10.260.40">
    <property type="entry name" value="lambda repressor-like DNA-binding domains"/>
    <property type="match status" value="1"/>
</dbReference>
<dbReference type="Proteomes" id="UP000653343">
    <property type="component" value="Unassembled WGS sequence"/>
</dbReference>
<dbReference type="Pfam" id="PF13413">
    <property type="entry name" value="HTH_25"/>
    <property type="match status" value="1"/>
</dbReference>
<dbReference type="InterPro" id="IPR010982">
    <property type="entry name" value="Lambda_DNA-bd_dom_sf"/>
</dbReference>
<feature type="transmembrane region" description="Helical" evidence="1">
    <location>
        <begin position="130"/>
        <end position="152"/>
    </location>
</feature>
<dbReference type="InterPro" id="IPR050400">
    <property type="entry name" value="Bact_Cytoskel_RodZ"/>
</dbReference>
<evidence type="ECO:0000256" key="1">
    <source>
        <dbReference type="SAM" id="Phobius"/>
    </source>
</evidence>
<accession>A0ABQ2Y1G5</accession>
<protein>
    <recommendedName>
        <fullName evidence="2">Cytoskeleton protein RodZ-like C-terminal domain-containing protein</fullName>
    </recommendedName>
</protein>
<sequence>MSEPGFNGIHSETVQKPGVIQESSLGSYLRSRREDASKTAQHVAEALKISIRQVGWIESDSWSQFPAPAIARGFVRSYARFVGIDWDEIANKLPAELTTVSLIGDAKPALSTPFSDSSARFLNKSGSGNWRYLLGASILAVIAFVFLLFQYAEKNGYFHHNLNDVNASSSVSAESKISEVSREKSSQVADTVVDTFRAHESRDQVASPVANFGEISGSGSAEGLKVNVESQVVVRAREDSWLQVKGFSGQVVYSKLLKSGSEEKFDIADGLNMKIGNAAGVDVFVKGSPYSFPVSKETNVANLVINK</sequence>
<comment type="caution">
    <text evidence="3">The sequence shown here is derived from an EMBL/GenBank/DDBJ whole genome shotgun (WGS) entry which is preliminary data.</text>
</comment>
<keyword evidence="1" id="KW-1133">Transmembrane helix</keyword>
<feature type="domain" description="Cytoskeleton protein RodZ-like C-terminal" evidence="2">
    <location>
        <begin position="233"/>
        <end position="303"/>
    </location>
</feature>
<keyword evidence="1" id="KW-0472">Membrane</keyword>
<keyword evidence="1" id="KW-0812">Transmembrane</keyword>
<dbReference type="PANTHER" id="PTHR34475:SF1">
    <property type="entry name" value="CYTOSKELETON PROTEIN RODZ"/>
    <property type="match status" value="1"/>
</dbReference>
<dbReference type="InterPro" id="IPR025194">
    <property type="entry name" value="RodZ-like_C"/>
</dbReference>
<dbReference type="CDD" id="cd00093">
    <property type="entry name" value="HTH_XRE"/>
    <property type="match status" value="1"/>
</dbReference>
<dbReference type="InterPro" id="IPR001387">
    <property type="entry name" value="Cro/C1-type_HTH"/>
</dbReference>
<proteinExistence type="predicted"/>
<dbReference type="Pfam" id="PF13464">
    <property type="entry name" value="RodZ_C"/>
    <property type="match status" value="1"/>
</dbReference>
<evidence type="ECO:0000313" key="3">
    <source>
        <dbReference type="EMBL" id="GGX49486.1"/>
    </source>
</evidence>
<evidence type="ECO:0000259" key="2">
    <source>
        <dbReference type="Pfam" id="PF13464"/>
    </source>
</evidence>
<dbReference type="EMBL" id="BMYU01000008">
    <property type="protein sequence ID" value="GGX49486.1"/>
    <property type="molecule type" value="Genomic_DNA"/>
</dbReference>
<organism evidence="3 4">
    <name type="scientific">Undibacterium squillarum</name>
    <dbReference type="NCBI Taxonomy" id="1131567"/>
    <lineage>
        <taxon>Bacteria</taxon>
        <taxon>Pseudomonadati</taxon>
        <taxon>Pseudomonadota</taxon>
        <taxon>Betaproteobacteria</taxon>
        <taxon>Burkholderiales</taxon>
        <taxon>Oxalobacteraceae</taxon>
        <taxon>Undibacterium</taxon>
    </lineage>
</organism>
<keyword evidence="4" id="KW-1185">Reference proteome</keyword>